<evidence type="ECO:0000256" key="7">
    <source>
        <dbReference type="SAM" id="SignalP"/>
    </source>
</evidence>
<evidence type="ECO:0000259" key="8">
    <source>
        <dbReference type="SMART" id="SM00907"/>
    </source>
</evidence>
<keyword evidence="5" id="KW-0325">Glycoprotein</keyword>
<feature type="domain" description="GDNF/GAS1" evidence="8">
    <location>
        <begin position="104"/>
        <end position="181"/>
    </location>
</feature>
<sequence length="235" mass="25178">FRMRWSLVVSSLFVLSLAQEEEYSAECKNALAACESDLECGNRLAPLMAACTTGTCQPQCRMAVLNVYQNRLGRALLRSDASCLPGREELKTCNFLPLGATVHCSLVKLSCEADLECNSAWEAFVSECEAESKKGVCPARCGTLLSSVTSSQNGAAFASCTCTDKEDQLCEHLKDNVIGSCSKPSPPVSPSIPTNSITDVPASSRIQPEHPDDVSSSALLSITLPTVLLLIQRLL</sequence>
<comment type="caution">
    <text evidence="9">The sequence shown here is derived from an EMBL/GenBank/DDBJ whole genome shotgun (WGS) entry which is preliminary data.</text>
</comment>
<accession>A0AAN4Z8Z7</accession>
<evidence type="ECO:0000256" key="3">
    <source>
        <dbReference type="ARBA" id="ARBA00022729"/>
    </source>
</evidence>
<keyword evidence="2" id="KW-1003">Cell membrane</keyword>
<dbReference type="EMBL" id="BTRK01000002">
    <property type="protein sequence ID" value="GMR36331.1"/>
    <property type="molecule type" value="Genomic_DNA"/>
</dbReference>
<organism evidence="9 10">
    <name type="scientific">Pristionchus mayeri</name>
    <dbReference type="NCBI Taxonomy" id="1317129"/>
    <lineage>
        <taxon>Eukaryota</taxon>
        <taxon>Metazoa</taxon>
        <taxon>Ecdysozoa</taxon>
        <taxon>Nematoda</taxon>
        <taxon>Chromadorea</taxon>
        <taxon>Rhabditida</taxon>
        <taxon>Rhabditina</taxon>
        <taxon>Diplogasteromorpha</taxon>
        <taxon>Diplogasteroidea</taxon>
        <taxon>Neodiplogasteridae</taxon>
        <taxon>Pristionchus</taxon>
    </lineage>
</organism>
<feature type="region of interest" description="Disordered" evidence="6">
    <location>
        <begin position="182"/>
        <end position="210"/>
    </location>
</feature>
<dbReference type="PANTHER" id="PTHR16840:SF3">
    <property type="entry name" value="GROWTH ARREST-SPECIFIC PROTEIN 1"/>
    <property type="match status" value="1"/>
</dbReference>
<evidence type="ECO:0000256" key="5">
    <source>
        <dbReference type="ARBA" id="ARBA00023180"/>
    </source>
</evidence>
<evidence type="ECO:0000256" key="2">
    <source>
        <dbReference type="ARBA" id="ARBA00022475"/>
    </source>
</evidence>
<name>A0AAN4Z8Z7_9BILA</name>
<dbReference type="InterPro" id="IPR016017">
    <property type="entry name" value="GDNF/GAS1"/>
</dbReference>
<gene>
    <name evidence="9" type="ORF">PMAYCL1PPCAC_06526</name>
</gene>
<protein>
    <recommendedName>
        <fullName evidence="8">GDNF/GAS1 domain-containing protein</fullName>
    </recommendedName>
</protein>
<proteinExistence type="predicted"/>
<keyword evidence="4" id="KW-0472">Membrane</keyword>
<feature type="chain" id="PRO_5042877885" description="GDNF/GAS1 domain-containing protein" evidence="7">
    <location>
        <begin position="19"/>
        <end position="235"/>
    </location>
</feature>
<feature type="non-terminal residue" evidence="9">
    <location>
        <position position="1"/>
    </location>
</feature>
<evidence type="ECO:0000256" key="6">
    <source>
        <dbReference type="SAM" id="MobiDB-lite"/>
    </source>
</evidence>
<dbReference type="Proteomes" id="UP001328107">
    <property type="component" value="Unassembled WGS sequence"/>
</dbReference>
<evidence type="ECO:0000313" key="9">
    <source>
        <dbReference type="EMBL" id="GMR36331.1"/>
    </source>
</evidence>
<feature type="domain" description="GDNF/GAS1" evidence="8">
    <location>
        <begin position="27"/>
        <end position="99"/>
    </location>
</feature>
<dbReference type="GO" id="GO:0005886">
    <property type="term" value="C:plasma membrane"/>
    <property type="evidence" value="ECO:0007669"/>
    <property type="project" value="UniProtKB-SubCell"/>
</dbReference>
<evidence type="ECO:0000313" key="10">
    <source>
        <dbReference type="Proteomes" id="UP001328107"/>
    </source>
</evidence>
<keyword evidence="3 7" id="KW-0732">Signal</keyword>
<dbReference type="InterPro" id="IPR039596">
    <property type="entry name" value="GAS1"/>
</dbReference>
<reference evidence="10" key="1">
    <citation type="submission" date="2022-10" db="EMBL/GenBank/DDBJ databases">
        <title>Genome assembly of Pristionchus species.</title>
        <authorList>
            <person name="Yoshida K."/>
            <person name="Sommer R.J."/>
        </authorList>
    </citation>
    <scope>NUCLEOTIDE SEQUENCE [LARGE SCALE GENOMIC DNA]</scope>
    <source>
        <strain evidence="10">RS5460</strain>
    </source>
</reference>
<feature type="signal peptide" evidence="7">
    <location>
        <begin position="1"/>
        <end position="18"/>
    </location>
</feature>
<keyword evidence="10" id="KW-1185">Reference proteome</keyword>
<evidence type="ECO:0000256" key="1">
    <source>
        <dbReference type="ARBA" id="ARBA00004236"/>
    </source>
</evidence>
<dbReference type="PANTHER" id="PTHR16840">
    <property type="entry name" value="GROWTH ARREST-SPECIFIC PROTEIN 1"/>
    <property type="match status" value="1"/>
</dbReference>
<dbReference type="SMART" id="SM00907">
    <property type="entry name" value="GDNF"/>
    <property type="match status" value="2"/>
</dbReference>
<dbReference type="GO" id="GO:0051726">
    <property type="term" value="P:regulation of cell cycle"/>
    <property type="evidence" value="ECO:0007669"/>
    <property type="project" value="InterPro"/>
</dbReference>
<evidence type="ECO:0000256" key="4">
    <source>
        <dbReference type="ARBA" id="ARBA00023136"/>
    </source>
</evidence>
<dbReference type="AlphaFoldDB" id="A0AAN4Z8Z7"/>
<comment type="subcellular location">
    <subcellularLocation>
        <location evidence="1">Cell membrane</location>
    </subcellularLocation>
</comment>